<keyword evidence="1" id="KW-0812">Transmembrane</keyword>
<evidence type="ECO:0000313" key="2">
    <source>
        <dbReference type="EMBL" id="MDR6892404.1"/>
    </source>
</evidence>
<reference evidence="2" key="1">
    <citation type="submission" date="2023-07" db="EMBL/GenBank/DDBJ databases">
        <title>Sequencing the genomes of 1000 actinobacteria strains.</title>
        <authorList>
            <person name="Klenk H.-P."/>
        </authorList>
    </citation>
    <scope>NUCLEOTIDE SEQUENCE</scope>
    <source>
        <strain evidence="2">DSM 13988</strain>
    </source>
</reference>
<keyword evidence="3" id="KW-1185">Reference proteome</keyword>
<accession>A0AAE4C7C2</accession>
<proteinExistence type="predicted"/>
<protein>
    <submittedName>
        <fullName evidence="2">Uncharacterized protein</fullName>
    </submittedName>
</protein>
<dbReference type="EMBL" id="JAVDUI010000001">
    <property type="protein sequence ID" value="MDR6892404.1"/>
    <property type="molecule type" value="Genomic_DNA"/>
</dbReference>
<feature type="transmembrane region" description="Helical" evidence="1">
    <location>
        <begin position="30"/>
        <end position="49"/>
    </location>
</feature>
<evidence type="ECO:0000256" key="1">
    <source>
        <dbReference type="SAM" id="Phobius"/>
    </source>
</evidence>
<evidence type="ECO:0000313" key="3">
    <source>
        <dbReference type="Proteomes" id="UP001247307"/>
    </source>
</evidence>
<gene>
    <name evidence="2" type="ORF">J2S35_001344</name>
</gene>
<sequence length="55" mass="5893">MKNVGLIVVLILGLATLILRSTGIIEEGTSNVVFLALIVVSTVLGVWRAKSDRRS</sequence>
<dbReference type="AlphaFoldDB" id="A0AAE4C7C2"/>
<name>A0AAE4C7C2_9MICC</name>
<keyword evidence="1" id="KW-1133">Transmembrane helix</keyword>
<comment type="caution">
    <text evidence="2">The sequence shown here is derived from an EMBL/GenBank/DDBJ whole genome shotgun (WGS) entry which is preliminary data.</text>
</comment>
<keyword evidence="1" id="KW-0472">Membrane</keyword>
<organism evidence="2 3">
    <name type="scientific">Falsarthrobacter nasiphocae</name>
    <dbReference type="NCBI Taxonomy" id="189863"/>
    <lineage>
        <taxon>Bacteria</taxon>
        <taxon>Bacillati</taxon>
        <taxon>Actinomycetota</taxon>
        <taxon>Actinomycetes</taxon>
        <taxon>Micrococcales</taxon>
        <taxon>Micrococcaceae</taxon>
        <taxon>Falsarthrobacter</taxon>
    </lineage>
</organism>
<dbReference type="Proteomes" id="UP001247307">
    <property type="component" value="Unassembled WGS sequence"/>
</dbReference>